<dbReference type="InterPro" id="IPR046561">
    <property type="entry name" value="DUF6716"/>
</dbReference>
<protein>
    <recommendedName>
        <fullName evidence="3">UDP-glycosyltransferase</fullName>
    </recommendedName>
</protein>
<evidence type="ECO:0000313" key="1">
    <source>
        <dbReference type="EMBL" id="PMQ19854.1"/>
    </source>
</evidence>
<dbReference type="EMBL" id="PNQX01000002">
    <property type="protein sequence ID" value="PMQ19854.1"/>
    <property type="molecule type" value="Genomic_DNA"/>
</dbReference>
<reference evidence="1 2" key="1">
    <citation type="journal article" date="2017" name="Elife">
        <title>Extensive horizontal gene transfer in cheese-associated bacteria.</title>
        <authorList>
            <person name="Bonham K.S."/>
            <person name="Wolfe B.E."/>
            <person name="Dutton R.J."/>
        </authorList>
    </citation>
    <scope>NUCLEOTIDE SEQUENCE [LARGE SCALE GENOMIC DNA]</scope>
    <source>
        <strain evidence="1 2">JB182</strain>
    </source>
</reference>
<proteinExistence type="predicted"/>
<name>A0A2N7S140_9MICC</name>
<dbReference type="AlphaFoldDB" id="A0A2N7S140"/>
<dbReference type="Pfam" id="PF20471">
    <property type="entry name" value="DUF6716"/>
    <property type="match status" value="1"/>
</dbReference>
<dbReference type="Proteomes" id="UP000235739">
    <property type="component" value="Unassembled WGS sequence"/>
</dbReference>
<evidence type="ECO:0000313" key="2">
    <source>
        <dbReference type="Proteomes" id="UP000235739"/>
    </source>
</evidence>
<organism evidence="1 2">
    <name type="scientific">Glutamicibacter arilaitensis</name>
    <dbReference type="NCBI Taxonomy" id="256701"/>
    <lineage>
        <taxon>Bacteria</taxon>
        <taxon>Bacillati</taxon>
        <taxon>Actinomycetota</taxon>
        <taxon>Actinomycetes</taxon>
        <taxon>Micrococcales</taxon>
        <taxon>Micrococcaceae</taxon>
        <taxon>Glutamicibacter</taxon>
    </lineage>
</organism>
<sequence length="414" mass="45494">MTALMKPSILAIADSDSYLKLATSFLHRLGPGWDRKVYLARTPVMPTAQQIAAAFEGTDLDPAALQVVSVSQLEADSVDEDIIFASATGPVVAEIYSRMLRTEPTDGRCTALISALPGVAFPATQKGWNYRRAGDAFICHSHAEARDFSFMTEGQPGHQPTIMVSKLPFLHSAGFPPEQNHVVDRLVFAPQAKVPAEQSERESILLALEQASKLNPELEVVIKLRAKAGEPQTHLEAFPYDSLFTKLQSEHRISKDSQLRFDTGSMSEALAAGSALVTVSSTAALESLDRGLPTLILSDFGVSAQMINTVFTASGVIGTLDDVVGLNFGEPNKAWLRENYFHRVDHSFIHALEVLAQRARAGKLQTDPQMLAFIRRQPLRHRLRTTLPSPLVKVLVKLRRYFRQARRNGANSLS</sequence>
<comment type="caution">
    <text evidence="1">The sequence shown here is derived from an EMBL/GenBank/DDBJ whole genome shotgun (WGS) entry which is preliminary data.</text>
</comment>
<accession>A0A2N7S140</accession>
<gene>
    <name evidence="1" type="ORF">CIK84_14600</name>
</gene>
<evidence type="ECO:0008006" key="3">
    <source>
        <dbReference type="Google" id="ProtNLM"/>
    </source>
</evidence>